<organism evidence="1 2">
    <name type="scientific">Candidatus Methanomarinus sp</name>
    <dbReference type="NCBI Taxonomy" id="3386244"/>
    <lineage>
        <taxon>Archaea</taxon>
        <taxon>Methanobacteriati</taxon>
        <taxon>Methanobacteriota</taxon>
        <taxon>Stenosarchaea group</taxon>
        <taxon>Methanomicrobia</taxon>
        <taxon>Methanosarcinales</taxon>
        <taxon>ANME-2 cluster</taxon>
        <taxon>Candidatus Methanocomedenaceae</taxon>
        <taxon>Candidatus Methanomarinus</taxon>
    </lineage>
</organism>
<proteinExistence type="predicted"/>
<protein>
    <submittedName>
        <fullName evidence="1">CoB--CoM heterodisulfide reductase subunit C</fullName>
    </submittedName>
</protein>
<sequence length="123" mass="14141">MSDIINTSDFDPEFRKEVFEEPGAEKIVLCFNCTGCTSGCPMADQEPEYNIRKFLRMANLGMKDQLLNSPYIWYCTTCYKCQERCPQGVKNVDTMLKIRTIAIKNGIMLDNHRKVSQLVIKFG</sequence>
<gene>
    <name evidence="1" type="ORF">C5S46_03790</name>
</gene>
<dbReference type="EMBL" id="QYBA01000124">
    <property type="protein sequence ID" value="TKY91826.1"/>
    <property type="molecule type" value="Genomic_DNA"/>
</dbReference>
<dbReference type="Proteomes" id="UP000315423">
    <property type="component" value="Unassembled WGS sequence"/>
</dbReference>
<name>A0AC61SAY0_9EURY</name>
<feature type="non-terminal residue" evidence="1">
    <location>
        <position position="123"/>
    </location>
</feature>
<reference evidence="1" key="1">
    <citation type="submission" date="2018-09" db="EMBL/GenBank/DDBJ databases">
        <title>A genomic encyclopedia of anaerobic methanotrophic archaea.</title>
        <authorList>
            <person name="Skennerton C.T."/>
            <person name="Chadwick G.L."/>
            <person name="Laso-Perez R."/>
            <person name="Leu A.O."/>
            <person name="Speth D.R."/>
            <person name="Yu H."/>
            <person name="Morgan-Lang C."/>
            <person name="Hatzenpichler R."/>
            <person name="Goudeau D."/>
            <person name="Malmstrom R."/>
            <person name="Woyke T."/>
            <person name="Hallam S."/>
            <person name="Tyson G.W."/>
            <person name="Wegener G."/>
            <person name="Boetius A."/>
            <person name="Orphan V.J."/>
        </authorList>
    </citation>
    <scope>NUCLEOTIDE SEQUENCE</scope>
    <source>
        <strain evidence="1">CONS3730D10UFb2</strain>
    </source>
</reference>
<accession>A0AC61SAY0</accession>
<evidence type="ECO:0000313" key="2">
    <source>
        <dbReference type="Proteomes" id="UP000315423"/>
    </source>
</evidence>
<evidence type="ECO:0000313" key="1">
    <source>
        <dbReference type="EMBL" id="TKY91826.1"/>
    </source>
</evidence>
<comment type="caution">
    <text evidence="1">The sequence shown here is derived from an EMBL/GenBank/DDBJ whole genome shotgun (WGS) entry which is preliminary data.</text>
</comment>